<evidence type="ECO:0000313" key="3">
    <source>
        <dbReference type="Proteomes" id="UP000186216"/>
    </source>
</evidence>
<name>A0AA46A5T0_9RHOB</name>
<dbReference type="SUPFAM" id="SSF88723">
    <property type="entry name" value="PIN domain-like"/>
    <property type="match status" value="1"/>
</dbReference>
<accession>A0AA46A5T0</accession>
<reference evidence="1 3" key="1">
    <citation type="submission" date="2017-01" db="EMBL/GenBank/DDBJ databases">
        <authorList>
            <person name="Varghese N."/>
            <person name="Submissions S."/>
        </authorList>
    </citation>
    <scope>NUCLEOTIDE SEQUENCE [LARGE SCALE GENOMIC DNA]</scope>
    <source>
        <strain evidence="1 3">DSM 18447</strain>
    </source>
</reference>
<dbReference type="AlphaFoldDB" id="A0AA46A5T0"/>
<dbReference type="EMBL" id="FTOU01000007">
    <property type="protein sequence ID" value="SIS86830.1"/>
    <property type="molecule type" value="Genomic_DNA"/>
</dbReference>
<dbReference type="CDD" id="cd09854">
    <property type="entry name" value="PIN_VapC-like"/>
    <property type="match status" value="1"/>
</dbReference>
<dbReference type="Proteomes" id="UP001215549">
    <property type="component" value="Chromosome"/>
</dbReference>
<dbReference type="EMBL" id="CP067140">
    <property type="protein sequence ID" value="WCR04562.1"/>
    <property type="molecule type" value="Genomic_DNA"/>
</dbReference>
<dbReference type="InterPro" id="IPR029060">
    <property type="entry name" value="PIN-like_dom_sf"/>
</dbReference>
<protein>
    <submittedName>
        <fullName evidence="1">PIN domain-containing protein</fullName>
    </submittedName>
</protein>
<organism evidence="1 3">
    <name type="scientific">Paracoccus saliphilus</name>
    <dbReference type="NCBI Taxonomy" id="405559"/>
    <lineage>
        <taxon>Bacteria</taxon>
        <taxon>Pseudomonadati</taxon>
        <taxon>Pseudomonadota</taxon>
        <taxon>Alphaproteobacteria</taxon>
        <taxon>Rhodobacterales</taxon>
        <taxon>Paracoccaceae</taxon>
        <taxon>Paracoccus</taxon>
    </lineage>
</organism>
<gene>
    <name evidence="2" type="ORF">JHX88_07545</name>
    <name evidence="1" type="ORF">SAMN05421772_10719</name>
</gene>
<dbReference type="Gene3D" id="3.40.50.1010">
    <property type="entry name" value="5'-nuclease"/>
    <property type="match status" value="1"/>
</dbReference>
<proteinExistence type="predicted"/>
<dbReference type="RefSeq" id="WP_076525960.1">
    <property type="nucleotide sequence ID" value="NZ_CP067140.1"/>
</dbReference>
<sequence length="168" mass="18390">MIVALDASVLIFFFEKDAKSPNDPDTGEPLHRCYDRVNHLILELAANSAKIIIPTPALAEVLVMANGAATEWLNIINKSRHFEVVDFDMLAAVEHAAQMNVAPKPLTQGKQKAKFDYQIVSIARTAGASIIYSSDKHVKKAAGSELTVLGVLDLPLPPEQAQKRLFED</sequence>
<evidence type="ECO:0000313" key="2">
    <source>
        <dbReference type="EMBL" id="WCR04562.1"/>
    </source>
</evidence>
<evidence type="ECO:0000313" key="1">
    <source>
        <dbReference type="EMBL" id="SIS86830.1"/>
    </source>
</evidence>
<dbReference type="Proteomes" id="UP000186216">
    <property type="component" value="Unassembled WGS sequence"/>
</dbReference>
<evidence type="ECO:0000313" key="4">
    <source>
        <dbReference type="Proteomes" id="UP001215549"/>
    </source>
</evidence>
<reference evidence="2 4" key="2">
    <citation type="submission" date="2021-01" db="EMBL/GenBank/DDBJ databases">
        <title>Biogeographic distribution of Paracoccus.</title>
        <authorList>
            <person name="Hollensteiner J."/>
            <person name="Leineberger J."/>
            <person name="Brinkhoff T."/>
            <person name="Daniel R."/>
        </authorList>
    </citation>
    <scope>NUCLEOTIDE SEQUENCE [LARGE SCALE GENOMIC DNA]</scope>
    <source>
        <strain evidence="2 4">DSM 18447</strain>
    </source>
</reference>
<keyword evidence="4" id="KW-1185">Reference proteome</keyword>